<dbReference type="InterPro" id="IPR025314">
    <property type="entry name" value="DUF4219"/>
</dbReference>
<proteinExistence type="predicted"/>
<evidence type="ECO:0000259" key="1">
    <source>
        <dbReference type="Pfam" id="PF13961"/>
    </source>
</evidence>
<name>A0A5J5AEP5_9ASTE</name>
<dbReference type="PANTHER" id="PTHR35317:SF24">
    <property type="entry name" value="RETROVIRUS-RELATED POL POLYPROTEIN FROM TRANSPOSON TNT 1-94"/>
    <property type="match status" value="1"/>
</dbReference>
<dbReference type="OrthoDB" id="1931687at2759"/>
<reference evidence="2 3" key="1">
    <citation type="submission" date="2019-09" db="EMBL/GenBank/DDBJ databases">
        <title>A chromosome-level genome assembly of the Chinese tupelo Nyssa sinensis.</title>
        <authorList>
            <person name="Yang X."/>
            <person name="Kang M."/>
            <person name="Yang Y."/>
            <person name="Xiong H."/>
            <person name="Wang M."/>
            <person name="Zhang Z."/>
            <person name="Wang Z."/>
            <person name="Wu H."/>
            <person name="Ma T."/>
            <person name="Liu J."/>
            <person name="Xi Z."/>
        </authorList>
    </citation>
    <scope>NUCLEOTIDE SEQUENCE [LARGE SCALE GENOMIC DNA]</scope>
    <source>
        <strain evidence="2">J267</strain>
        <tissue evidence="2">Leaf</tissue>
    </source>
</reference>
<feature type="domain" description="DUF4219" evidence="1">
    <location>
        <begin position="14"/>
        <end position="40"/>
    </location>
</feature>
<keyword evidence="3" id="KW-1185">Reference proteome</keyword>
<dbReference type="AlphaFoldDB" id="A0A5J5AEP5"/>
<gene>
    <name evidence="2" type="ORF">F0562_036069</name>
</gene>
<evidence type="ECO:0000313" key="3">
    <source>
        <dbReference type="Proteomes" id="UP000325577"/>
    </source>
</evidence>
<evidence type="ECO:0000313" key="2">
    <source>
        <dbReference type="EMBL" id="KAA8528714.1"/>
    </source>
</evidence>
<accession>A0A5J5AEP5</accession>
<sequence length="166" mass="19130">MTSNVFSPIIPPVFTGENYQTWAVRMTAYLQVVDLWEAVEADYEIAPLLGSLTMQAIKIHNERMNKKFKAKSCLYSIVSEALFTKIMTLESAKDIWDYQGADLLISRRATLTCASHYVFNESIDGNTPELQHEGLKWREALTKLYQRDGMRWFGFKVGSREVACWF</sequence>
<organism evidence="2 3">
    <name type="scientific">Nyssa sinensis</name>
    <dbReference type="NCBI Taxonomy" id="561372"/>
    <lineage>
        <taxon>Eukaryota</taxon>
        <taxon>Viridiplantae</taxon>
        <taxon>Streptophyta</taxon>
        <taxon>Embryophyta</taxon>
        <taxon>Tracheophyta</taxon>
        <taxon>Spermatophyta</taxon>
        <taxon>Magnoliopsida</taxon>
        <taxon>eudicotyledons</taxon>
        <taxon>Gunneridae</taxon>
        <taxon>Pentapetalae</taxon>
        <taxon>asterids</taxon>
        <taxon>Cornales</taxon>
        <taxon>Nyssaceae</taxon>
        <taxon>Nyssa</taxon>
    </lineage>
</organism>
<protein>
    <recommendedName>
        <fullName evidence="1">DUF4219 domain-containing protein</fullName>
    </recommendedName>
</protein>
<dbReference type="Pfam" id="PF13961">
    <property type="entry name" value="DUF4219"/>
    <property type="match status" value="1"/>
</dbReference>
<dbReference type="PANTHER" id="PTHR35317">
    <property type="entry name" value="OS04G0629600 PROTEIN"/>
    <property type="match status" value="1"/>
</dbReference>
<dbReference type="EMBL" id="CM018045">
    <property type="protein sequence ID" value="KAA8528714.1"/>
    <property type="molecule type" value="Genomic_DNA"/>
</dbReference>
<dbReference type="Proteomes" id="UP000325577">
    <property type="component" value="Linkage Group LG21"/>
</dbReference>